<accession>B4HCD2</accession>
<reference evidence="1 2" key="1">
    <citation type="journal article" date="2007" name="Nature">
        <title>Evolution of genes and genomes on the Drosophila phylogeny.</title>
        <authorList>
            <consortium name="Drosophila 12 Genomes Consortium"/>
            <person name="Clark A.G."/>
            <person name="Eisen M.B."/>
            <person name="Smith D.R."/>
            <person name="Bergman C.M."/>
            <person name="Oliver B."/>
            <person name="Markow T.A."/>
            <person name="Kaufman T.C."/>
            <person name="Kellis M."/>
            <person name="Gelbart W."/>
            <person name="Iyer V.N."/>
            <person name="Pollard D.A."/>
            <person name="Sackton T.B."/>
            <person name="Larracuente A.M."/>
            <person name="Singh N.D."/>
            <person name="Abad J.P."/>
            <person name="Abt D.N."/>
            <person name="Adryan B."/>
            <person name="Aguade M."/>
            <person name="Akashi H."/>
            <person name="Anderson W.W."/>
            <person name="Aquadro C.F."/>
            <person name="Ardell D.H."/>
            <person name="Arguello R."/>
            <person name="Artieri C.G."/>
            <person name="Barbash D.A."/>
            <person name="Barker D."/>
            <person name="Barsanti P."/>
            <person name="Batterham P."/>
            <person name="Batzoglou S."/>
            <person name="Begun D."/>
            <person name="Bhutkar A."/>
            <person name="Blanco E."/>
            <person name="Bosak S.A."/>
            <person name="Bradley R.K."/>
            <person name="Brand A.D."/>
            <person name="Brent M.R."/>
            <person name="Brooks A.N."/>
            <person name="Brown R.H."/>
            <person name="Butlin R.K."/>
            <person name="Caggese C."/>
            <person name="Calvi B.R."/>
            <person name="Bernardo de Carvalho A."/>
            <person name="Caspi A."/>
            <person name="Castrezana S."/>
            <person name="Celniker S.E."/>
            <person name="Chang J.L."/>
            <person name="Chapple C."/>
            <person name="Chatterji S."/>
            <person name="Chinwalla A."/>
            <person name="Civetta A."/>
            <person name="Clifton S.W."/>
            <person name="Comeron J.M."/>
            <person name="Costello J.C."/>
            <person name="Coyne J.A."/>
            <person name="Daub J."/>
            <person name="David R.G."/>
            <person name="Delcher A.L."/>
            <person name="Delehaunty K."/>
            <person name="Do C.B."/>
            <person name="Ebling H."/>
            <person name="Edwards K."/>
            <person name="Eickbush T."/>
            <person name="Evans J.D."/>
            <person name="Filipski A."/>
            <person name="Findeiss S."/>
            <person name="Freyhult E."/>
            <person name="Fulton L."/>
            <person name="Fulton R."/>
            <person name="Garcia A.C."/>
            <person name="Gardiner A."/>
            <person name="Garfield D.A."/>
            <person name="Garvin B.E."/>
            <person name="Gibson G."/>
            <person name="Gilbert D."/>
            <person name="Gnerre S."/>
            <person name="Godfrey J."/>
            <person name="Good R."/>
            <person name="Gotea V."/>
            <person name="Gravely B."/>
            <person name="Greenberg A.J."/>
            <person name="Griffiths-Jones S."/>
            <person name="Gross S."/>
            <person name="Guigo R."/>
            <person name="Gustafson E.A."/>
            <person name="Haerty W."/>
            <person name="Hahn M.W."/>
            <person name="Halligan D.L."/>
            <person name="Halpern A.L."/>
            <person name="Halter G.M."/>
            <person name="Han M.V."/>
            <person name="Heger A."/>
            <person name="Hillier L."/>
            <person name="Hinrichs A.S."/>
            <person name="Holmes I."/>
            <person name="Hoskins R.A."/>
            <person name="Hubisz M.J."/>
            <person name="Hultmark D."/>
            <person name="Huntley M.A."/>
            <person name="Jaffe D.B."/>
            <person name="Jagadeeshan S."/>
            <person name="Jeck W.R."/>
            <person name="Johnson J."/>
            <person name="Jones C.D."/>
            <person name="Jordan W.C."/>
            <person name="Karpen G.H."/>
            <person name="Kataoka E."/>
            <person name="Keightley P.D."/>
            <person name="Kheradpour P."/>
            <person name="Kirkness E.F."/>
            <person name="Koerich L.B."/>
            <person name="Kristiansen K."/>
            <person name="Kudrna D."/>
            <person name="Kulathinal R.J."/>
            <person name="Kumar S."/>
            <person name="Kwok R."/>
            <person name="Lander E."/>
            <person name="Langley C.H."/>
            <person name="Lapoint R."/>
            <person name="Lazzaro B.P."/>
            <person name="Lee S.J."/>
            <person name="Levesque L."/>
            <person name="Li R."/>
            <person name="Lin C.F."/>
            <person name="Lin M.F."/>
            <person name="Lindblad-Toh K."/>
            <person name="Llopart A."/>
            <person name="Long M."/>
            <person name="Low L."/>
            <person name="Lozovsky E."/>
            <person name="Lu J."/>
            <person name="Luo M."/>
            <person name="Machado C.A."/>
            <person name="Makalowski W."/>
            <person name="Marzo M."/>
            <person name="Matsuda M."/>
            <person name="Matzkin L."/>
            <person name="McAllister B."/>
            <person name="McBride C.S."/>
            <person name="McKernan B."/>
            <person name="McKernan K."/>
            <person name="Mendez-Lago M."/>
            <person name="Minx P."/>
            <person name="Mollenhauer M.U."/>
            <person name="Montooth K."/>
            <person name="Mount S.M."/>
            <person name="Mu X."/>
            <person name="Myers E."/>
            <person name="Negre B."/>
            <person name="Newfeld S."/>
            <person name="Nielsen R."/>
            <person name="Noor M.A."/>
            <person name="O'Grady P."/>
            <person name="Pachter L."/>
            <person name="Papaceit M."/>
            <person name="Parisi M.J."/>
            <person name="Parisi M."/>
            <person name="Parts L."/>
            <person name="Pedersen J.S."/>
            <person name="Pesole G."/>
            <person name="Phillippy A.M."/>
            <person name="Ponting C.P."/>
            <person name="Pop M."/>
            <person name="Porcelli D."/>
            <person name="Powell J.R."/>
            <person name="Prohaska S."/>
            <person name="Pruitt K."/>
            <person name="Puig M."/>
            <person name="Quesneville H."/>
            <person name="Ram K.R."/>
            <person name="Rand D."/>
            <person name="Rasmussen M.D."/>
            <person name="Reed L.K."/>
            <person name="Reenan R."/>
            <person name="Reily A."/>
            <person name="Remington K.A."/>
            <person name="Rieger T.T."/>
            <person name="Ritchie M.G."/>
            <person name="Robin C."/>
            <person name="Rogers Y.H."/>
            <person name="Rohde C."/>
            <person name="Rozas J."/>
            <person name="Rubenfield M.J."/>
            <person name="Ruiz A."/>
            <person name="Russo S."/>
            <person name="Salzberg S.L."/>
            <person name="Sanchez-Gracia A."/>
            <person name="Saranga D.J."/>
            <person name="Sato H."/>
            <person name="Schaeffer S.W."/>
            <person name="Schatz M.C."/>
            <person name="Schlenke T."/>
            <person name="Schwartz R."/>
            <person name="Segarra C."/>
            <person name="Singh R.S."/>
            <person name="Sirot L."/>
            <person name="Sirota M."/>
            <person name="Sisneros N.B."/>
            <person name="Smith C.D."/>
            <person name="Smith T.F."/>
            <person name="Spieth J."/>
            <person name="Stage D.E."/>
            <person name="Stark A."/>
            <person name="Stephan W."/>
            <person name="Strausberg R.L."/>
            <person name="Strempel S."/>
            <person name="Sturgill D."/>
            <person name="Sutton G."/>
            <person name="Sutton G.G."/>
            <person name="Tao W."/>
            <person name="Teichmann S."/>
            <person name="Tobari Y.N."/>
            <person name="Tomimura Y."/>
            <person name="Tsolas J.M."/>
            <person name="Valente V.L."/>
            <person name="Venter E."/>
            <person name="Venter J.C."/>
            <person name="Vicario S."/>
            <person name="Vieira F.G."/>
            <person name="Vilella A.J."/>
            <person name="Villasante A."/>
            <person name="Walenz B."/>
            <person name="Wang J."/>
            <person name="Wasserman M."/>
            <person name="Watts T."/>
            <person name="Wilson D."/>
            <person name="Wilson R.K."/>
            <person name="Wing R.A."/>
            <person name="Wolfner M.F."/>
            <person name="Wong A."/>
            <person name="Wong G.K."/>
            <person name="Wu C.I."/>
            <person name="Wu G."/>
            <person name="Yamamoto D."/>
            <person name="Yang H.P."/>
            <person name="Yang S.P."/>
            <person name="Yorke J.A."/>
            <person name="Yoshida K."/>
            <person name="Zdobnov E."/>
            <person name="Zhang P."/>
            <person name="Zhang Y."/>
            <person name="Zimin A.V."/>
            <person name="Baldwin J."/>
            <person name="Abdouelleil A."/>
            <person name="Abdulkadir J."/>
            <person name="Abebe A."/>
            <person name="Abera B."/>
            <person name="Abreu J."/>
            <person name="Acer S.C."/>
            <person name="Aftuck L."/>
            <person name="Alexander A."/>
            <person name="An P."/>
            <person name="Anderson E."/>
            <person name="Anderson S."/>
            <person name="Arachi H."/>
            <person name="Azer M."/>
            <person name="Bachantsang P."/>
            <person name="Barry A."/>
            <person name="Bayul T."/>
            <person name="Berlin A."/>
            <person name="Bessette D."/>
            <person name="Bloom T."/>
            <person name="Blye J."/>
            <person name="Boguslavskiy L."/>
            <person name="Bonnet C."/>
            <person name="Boukhgalter B."/>
            <person name="Bourzgui I."/>
            <person name="Brown A."/>
            <person name="Cahill P."/>
            <person name="Channer S."/>
            <person name="Cheshatsang Y."/>
            <person name="Chuda L."/>
            <person name="Citroen M."/>
            <person name="Collymore A."/>
            <person name="Cooke P."/>
            <person name="Costello M."/>
            <person name="D'Aco K."/>
            <person name="Daza R."/>
            <person name="De Haan G."/>
            <person name="DeGray S."/>
            <person name="DeMaso C."/>
            <person name="Dhargay N."/>
            <person name="Dooley K."/>
            <person name="Dooley E."/>
            <person name="Doricent M."/>
            <person name="Dorje P."/>
            <person name="Dorjee K."/>
            <person name="Dupes A."/>
            <person name="Elong R."/>
            <person name="Falk J."/>
            <person name="Farina A."/>
            <person name="Faro S."/>
            <person name="Ferguson D."/>
            <person name="Fisher S."/>
            <person name="Foley C.D."/>
            <person name="Franke A."/>
            <person name="Friedrich D."/>
            <person name="Gadbois L."/>
            <person name="Gearin G."/>
            <person name="Gearin C.R."/>
            <person name="Giannoukos G."/>
            <person name="Goode T."/>
            <person name="Graham J."/>
            <person name="Grandbois E."/>
            <person name="Grewal S."/>
            <person name="Gyaltsen K."/>
            <person name="Hafez N."/>
            <person name="Hagos B."/>
            <person name="Hall J."/>
            <person name="Henson C."/>
            <person name="Hollinger A."/>
            <person name="Honan T."/>
            <person name="Huard M.D."/>
            <person name="Hughes L."/>
            <person name="Hurhula B."/>
            <person name="Husby M.E."/>
            <person name="Kamat A."/>
            <person name="Kanga B."/>
            <person name="Kashin S."/>
            <person name="Khazanovich D."/>
            <person name="Kisner P."/>
            <person name="Lance K."/>
            <person name="Lara M."/>
            <person name="Lee W."/>
            <person name="Lennon N."/>
            <person name="Letendre F."/>
            <person name="LeVine R."/>
            <person name="Lipovsky A."/>
            <person name="Liu X."/>
            <person name="Liu J."/>
            <person name="Liu S."/>
            <person name="Lokyitsang T."/>
            <person name="Lokyitsang Y."/>
            <person name="Lubonja R."/>
            <person name="Lui A."/>
            <person name="MacDonald P."/>
            <person name="Magnisalis V."/>
            <person name="Maru K."/>
            <person name="Matthews C."/>
            <person name="McCusker W."/>
            <person name="McDonough S."/>
            <person name="Mehta T."/>
            <person name="Meldrim J."/>
            <person name="Meneus L."/>
            <person name="Mihai O."/>
            <person name="Mihalev A."/>
            <person name="Mihova T."/>
            <person name="Mittelman R."/>
            <person name="Mlenga V."/>
            <person name="Montmayeur A."/>
            <person name="Mulrain L."/>
            <person name="Navidi A."/>
            <person name="Naylor J."/>
            <person name="Negash T."/>
            <person name="Nguyen T."/>
            <person name="Nguyen N."/>
            <person name="Nicol R."/>
            <person name="Norbu C."/>
            <person name="Norbu N."/>
            <person name="Novod N."/>
            <person name="O'Neill B."/>
            <person name="Osman S."/>
            <person name="Markiewicz E."/>
            <person name="Oyono O.L."/>
            <person name="Patti C."/>
            <person name="Phunkhang P."/>
            <person name="Pierre F."/>
            <person name="Priest M."/>
            <person name="Raghuraman S."/>
            <person name="Rege F."/>
            <person name="Reyes R."/>
            <person name="Rise C."/>
            <person name="Rogov P."/>
            <person name="Ross K."/>
            <person name="Ryan E."/>
            <person name="Settipalli S."/>
            <person name="Shea T."/>
            <person name="Sherpa N."/>
            <person name="Shi L."/>
            <person name="Shih D."/>
            <person name="Sparrow T."/>
            <person name="Spaulding J."/>
            <person name="Stalker J."/>
            <person name="Stange-Thomann N."/>
            <person name="Stavropoulos S."/>
            <person name="Stone C."/>
            <person name="Strader C."/>
            <person name="Tesfaye S."/>
            <person name="Thomson T."/>
            <person name="Thoulutsang Y."/>
            <person name="Thoulutsang D."/>
            <person name="Topham K."/>
            <person name="Topping I."/>
            <person name="Tsamla T."/>
            <person name="Vassiliev H."/>
            <person name="Vo A."/>
            <person name="Wangchuk T."/>
            <person name="Wangdi T."/>
            <person name="Weiand M."/>
            <person name="Wilkinson J."/>
            <person name="Wilson A."/>
            <person name="Yadav S."/>
            <person name="Young G."/>
            <person name="Yu Q."/>
            <person name="Zembek L."/>
            <person name="Zhong D."/>
            <person name="Zimmer A."/>
            <person name="Zwirko Z."/>
            <person name="Jaffe D.B."/>
            <person name="Alvarez P."/>
            <person name="Brockman W."/>
            <person name="Butler J."/>
            <person name="Chin C."/>
            <person name="Gnerre S."/>
            <person name="Grabherr M."/>
            <person name="Kleber M."/>
            <person name="Mauceli E."/>
            <person name="MacCallum I."/>
        </authorList>
    </citation>
    <scope>NUCLEOTIDE SEQUENCE [LARGE SCALE GENOMIC DNA]</scope>
    <source>
        <strain evidence="2">MSH-3 / Tucson 14011-0111.49</strain>
    </source>
</reference>
<protein>
    <submittedName>
        <fullName evidence="1">GL22399</fullName>
    </submittedName>
</protein>
<dbReference type="Proteomes" id="UP000008744">
    <property type="component" value="Unassembled WGS sequence"/>
</dbReference>
<proteinExistence type="predicted"/>
<evidence type="ECO:0000313" key="2">
    <source>
        <dbReference type="Proteomes" id="UP000008744"/>
    </source>
</evidence>
<dbReference type="OMA" id="LMMHGVI"/>
<keyword evidence="2" id="KW-1185">Reference proteome</keyword>
<organism evidence="2">
    <name type="scientific">Drosophila persimilis</name>
    <name type="common">Fruit fly</name>
    <dbReference type="NCBI Taxonomy" id="7234"/>
    <lineage>
        <taxon>Eukaryota</taxon>
        <taxon>Metazoa</taxon>
        <taxon>Ecdysozoa</taxon>
        <taxon>Arthropoda</taxon>
        <taxon>Hexapoda</taxon>
        <taxon>Insecta</taxon>
        <taxon>Pterygota</taxon>
        <taxon>Neoptera</taxon>
        <taxon>Endopterygota</taxon>
        <taxon>Diptera</taxon>
        <taxon>Brachycera</taxon>
        <taxon>Muscomorpha</taxon>
        <taxon>Ephydroidea</taxon>
        <taxon>Drosophilidae</taxon>
        <taxon>Drosophila</taxon>
        <taxon>Sophophora</taxon>
    </lineage>
</organism>
<evidence type="ECO:0000313" key="1">
    <source>
        <dbReference type="EMBL" id="EDW26378.1"/>
    </source>
</evidence>
<dbReference type="PhylomeDB" id="B4HCD2"/>
<sequence length="122" mass="14584">MKQDQIIFTDQLLHHRCVASRVEETRKTWVATESWFPVAQQEYYSRYGEIYKECHEQYGPSFEYFAKRIRLRKDFQASTKSAAEERERESFISMEHLKGYKVSPTTNGEYGLVLPSRIFHCF</sequence>
<dbReference type="eggNOG" id="ENOG502T8E1">
    <property type="taxonomic scope" value="Eukaryota"/>
</dbReference>
<dbReference type="OrthoDB" id="7829639at2759"/>
<name>B4HCD2_DROPE</name>
<dbReference type="EMBL" id="CH479308">
    <property type="protein sequence ID" value="EDW26378.1"/>
    <property type="molecule type" value="Genomic_DNA"/>
</dbReference>
<dbReference type="HOGENOM" id="CLU_2029073_0_0_1"/>
<gene>
    <name evidence="1" type="primary">Dper\GL22399</name>
    <name evidence="1" type="ORF">Dper_GL22399</name>
</gene>
<dbReference type="AlphaFoldDB" id="B4HCD2"/>
<dbReference type="KEGG" id="dpe:6603540"/>